<keyword evidence="1" id="KW-0812">Transmembrane</keyword>
<gene>
    <name evidence="2" type="ORF">METZ01_LOCUS301397</name>
</gene>
<protein>
    <submittedName>
        <fullName evidence="2">Uncharacterized protein</fullName>
    </submittedName>
</protein>
<proteinExistence type="predicted"/>
<dbReference type="EMBL" id="UINC01093819">
    <property type="protein sequence ID" value="SVC48543.1"/>
    <property type="molecule type" value="Genomic_DNA"/>
</dbReference>
<evidence type="ECO:0000256" key="1">
    <source>
        <dbReference type="SAM" id="Phobius"/>
    </source>
</evidence>
<dbReference type="AlphaFoldDB" id="A0A382MHS5"/>
<accession>A0A382MHS5</accession>
<keyword evidence="1" id="KW-0472">Membrane</keyword>
<feature type="transmembrane region" description="Helical" evidence="1">
    <location>
        <begin position="12"/>
        <end position="30"/>
    </location>
</feature>
<name>A0A382MHS5_9ZZZZ</name>
<feature type="non-terminal residue" evidence="2">
    <location>
        <position position="101"/>
    </location>
</feature>
<keyword evidence="1" id="KW-1133">Transmembrane helix</keyword>
<feature type="transmembrane region" description="Helical" evidence="1">
    <location>
        <begin position="76"/>
        <end position="95"/>
    </location>
</feature>
<sequence>MFEKIINRKNLIILLGMIIFILILFYPIIFGGKTFGSPDSLNPRGASIILQEMNKLDNEFPLWQPWIFSGMPTADAFTFVSLLYFPNYILNLFFLSSNLTQ</sequence>
<organism evidence="2">
    <name type="scientific">marine metagenome</name>
    <dbReference type="NCBI Taxonomy" id="408172"/>
    <lineage>
        <taxon>unclassified sequences</taxon>
        <taxon>metagenomes</taxon>
        <taxon>ecological metagenomes</taxon>
    </lineage>
</organism>
<evidence type="ECO:0000313" key="2">
    <source>
        <dbReference type="EMBL" id="SVC48543.1"/>
    </source>
</evidence>
<reference evidence="2" key="1">
    <citation type="submission" date="2018-05" db="EMBL/GenBank/DDBJ databases">
        <authorList>
            <person name="Lanie J.A."/>
            <person name="Ng W.-L."/>
            <person name="Kazmierczak K.M."/>
            <person name="Andrzejewski T.M."/>
            <person name="Davidsen T.M."/>
            <person name="Wayne K.J."/>
            <person name="Tettelin H."/>
            <person name="Glass J.I."/>
            <person name="Rusch D."/>
            <person name="Podicherti R."/>
            <person name="Tsui H.-C.T."/>
            <person name="Winkler M.E."/>
        </authorList>
    </citation>
    <scope>NUCLEOTIDE SEQUENCE</scope>
</reference>